<dbReference type="InterPro" id="IPR009057">
    <property type="entry name" value="Homeodomain-like_sf"/>
</dbReference>
<name>A0A384NPT7_HUMAN</name>
<accession>A0A384NPT7</accession>
<keyword evidence="5 6" id="KW-0539">Nucleus</keyword>
<dbReference type="FunFam" id="1.10.10.60:FF:000325">
    <property type="entry name" value="Double homeobox protein 4"/>
    <property type="match status" value="1"/>
</dbReference>
<dbReference type="AlphaFoldDB" id="A0A384NPT7"/>
<dbReference type="GO" id="GO:0000981">
    <property type="term" value="F:DNA-binding transcription factor activity, RNA polymerase II-specific"/>
    <property type="evidence" value="ECO:0007669"/>
    <property type="project" value="InterPro"/>
</dbReference>
<dbReference type="CDD" id="cd00086">
    <property type="entry name" value="homeodomain"/>
    <property type="match status" value="2"/>
</dbReference>
<dbReference type="GeneID" id="26581"/>
<dbReference type="PROSITE" id="PS50071">
    <property type="entry name" value="HOMEOBOX_2"/>
    <property type="match status" value="2"/>
</dbReference>
<dbReference type="GO" id="GO:0005634">
    <property type="term" value="C:nucleus"/>
    <property type="evidence" value="ECO:0007669"/>
    <property type="project" value="UniProtKB-SubCell"/>
</dbReference>
<dbReference type="RefSeq" id="NP_036281.2">
    <property type="nucleotide sequence ID" value="NM_012149.2"/>
</dbReference>
<evidence type="ECO:0000256" key="2">
    <source>
        <dbReference type="ARBA" id="ARBA00022737"/>
    </source>
</evidence>
<comment type="subcellular location">
    <subcellularLocation>
        <location evidence="1 6 7">Nucleus</location>
    </subcellularLocation>
</comment>
<dbReference type="DNASU" id="26581"/>
<reference evidence="10" key="1">
    <citation type="submission" date="2009-09" db="EMBL/GenBank/DDBJ databases">
        <authorList>
            <person name="Hoernsten L."/>
            <person name="Su C."/>
            <person name="Osbourn A.E."/>
            <person name="Hellman U."/>
            <person name="Wernstedt C."/>
            <person name="Oliw E.H."/>
        </authorList>
    </citation>
    <scope>NUCLEOTIDE SEQUENCE</scope>
</reference>
<dbReference type="Pfam" id="PF00046">
    <property type="entry name" value="Homeodomain"/>
    <property type="match status" value="2"/>
</dbReference>
<dbReference type="FunFam" id="1.10.10.60:FF:000354">
    <property type="entry name" value="Double homeobox protein 4"/>
    <property type="match status" value="1"/>
</dbReference>
<feature type="region of interest" description="Disordered" evidence="8">
    <location>
        <begin position="101"/>
        <end position="127"/>
    </location>
</feature>
<evidence type="ECO:0000256" key="6">
    <source>
        <dbReference type="PROSITE-ProRule" id="PRU00108"/>
    </source>
</evidence>
<dbReference type="PANTHER" id="PTHR46123">
    <property type="entry name" value="MIX-TYPE HOMEOBOX GENE 1-RELATED"/>
    <property type="match status" value="1"/>
</dbReference>
<dbReference type="InterPro" id="IPR000047">
    <property type="entry name" value="HTH_motif"/>
</dbReference>
<dbReference type="EMBL" id="GQ891456">
    <property type="protein sequence ID" value="ADO22318.1"/>
    <property type="molecule type" value="mRNA"/>
</dbReference>
<dbReference type="InterPro" id="IPR001356">
    <property type="entry name" value="HD"/>
</dbReference>
<keyword evidence="3 6" id="KW-0238">DNA-binding</keyword>
<feature type="DNA-binding region" description="Homeobox" evidence="6">
    <location>
        <begin position="46"/>
        <end position="105"/>
    </location>
</feature>
<dbReference type="GO" id="GO:1990837">
    <property type="term" value="F:sequence-specific double-stranded DNA binding"/>
    <property type="evidence" value="ECO:0007669"/>
    <property type="project" value="UniProtKB-ARBA"/>
</dbReference>
<protein>
    <submittedName>
        <fullName evidence="10">Epididymis secretory sperm binding protein</fullName>
    </submittedName>
</protein>
<keyword evidence="4 6" id="KW-0371">Homeobox</keyword>
<evidence type="ECO:0000259" key="9">
    <source>
        <dbReference type="PROSITE" id="PS50071"/>
    </source>
</evidence>
<feature type="domain" description="Homeobox" evidence="9">
    <location>
        <begin position="44"/>
        <end position="104"/>
    </location>
</feature>
<evidence type="ECO:0000256" key="7">
    <source>
        <dbReference type="RuleBase" id="RU000682"/>
    </source>
</evidence>
<keyword evidence="2" id="KW-0677">Repeat</keyword>
<dbReference type="CTD" id="26581"/>
<proteinExistence type="evidence at transcript level"/>
<feature type="domain" description="Homeobox" evidence="9">
    <location>
        <begin position="119"/>
        <end position="179"/>
    </location>
</feature>
<dbReference type="InterPro" id="IPR051306">
    <property type="entry name" value="Homeobox_regulator"/>
</dbReference>
<evidence type="ECO:0000256" key="1">
    <source>
        <dbReference type="ARBA" id="ARBA00004123"/>
    </source>
</evidence>
<sequence>MPAEVHGSPPASLCPCQSVKFRPGLPEMALLTALDDTLPEEAQGPGRRMILLSTPSQSDALRACFERNLYPGIATKEELAQGIDIPEPRVQIWFQNERSCQLRQHRRQSRPWPGRRDPQKGRRKRTAITGSQTALLLRAFEKDRFPGIAAREELARETGLPESRIQIWFQNRRARHRGQSGRAPTQASIRCNAAPIG</sequence>
<dbReference type="PANTHER" id="PTHR46123:SF3">
    <property type="entry name" value="DOUBLE HOMEOBOX PROTEIN 1-RELATED"/>
    <property type="match status" value="1"/>
</dbReference>
<dbReference type="SMR" id="A0A384NPT7"/>
<evidence type="ECO:0000256" key="8">
    <source>
        <dbReference type="SAM" id="MobiDB-lite"/>
    </source>
</evidence>
<evidence type="ECO:0000313" key="10">
    <source>
        <dbReference type="EMBL" id="ADO22318.1"/>
    </source>
</evidence>
<dbReference type="SUPFAM" id="SSF46689">
    <property type="entry name" value="Homeodomain-like"/>
    <property type="match status" value="2"/>
</dbReference>
<organism evidence="10">
    <name type="scientific">Homo sapiens</name>
    <name type="common">Human</name>
    <dbReference type="NCBI Taxonomy" id="9606"/>
    <lineage>
        <taxon>Eukaryota</taxon>
        <taxon>Metazoa</taxon>
        <taxon>Chordata</taxon>
        <taxon>Craniata</taxon>
        <taxon>Vertebrata</taxon>
        <taxon>Euteleostomi</taxon>
        <taxon>Mammalia</taxon>
        <taxon>Eutheria</taxon>
        <taxon>Euarchontoglires</taxon>
        <taxon>Primates</taxon>
        <taxon>Haplorrhini</taxon>
        <taxon>Catarrhini</taxon>
        <taxon>Hominidae</taxon>
        <taxon>Homo</taxon>
    </lineage>
</organism>
<dbReference type="SMART" id="SM00389">
    <property type="entry name" value="HOX"/>
    <property type="match status" value="2"/>
</dbReference>
<dbReference type="KEGG" id="hsa:26581"/>
<dbReference type="PRINTS" id="PR00031">
    <property type="entry name" value="HTHREPRESSR"/>
</dbReference>
<dbReference type="PROSITE" id="PS00027">
    <property type="entry name" value="HOMEOBOX_1"/>
    <property type="match status" value="1"/>
</dbReference>
<evidence type="ECO:0000256" key="5">
    <source>
        <dbReference type="ARBA" id="ARBA00023242"/>
    </source>
</evidence>
<evidence type="ECO:0000256" key="4">
    <source>
        <dbReference type="ARBA" id="ARBA00023155"/>
    </source>
</evidence>
<evidence type="ECO:0000256" key="3">
    <source>
        <dbReference type="ARBA" id="ARBA00023125"/>
    </source>
</evidence>
<dbReference type="InterPro" id="IPR017970">
    <property type="entry name" value="Homeobox_CS"/>
</dbReference>
<feature type="DNA-binding region" description="Homeobox" evidence="6">
    <location>
        <begin position="121"/>
        <end position="180"/>
    </location>
</feature>
<dbReference type="Gene3D" id="1.10.10.60">
    <property type="entry name" value="Homeodomain-like"/>
    <property type="match status" value="2"/>
</dbReference>